<sequence>MLHNYSHSQTSRQDPRSHQKVASWRHSSKSKADAHHPPRTNLTALIERDAPLQSHSHLVLMYGPFQTEMVPEAGQGVASWIKDCIRRHGLPSLVRFDYHRRAQIFRRDQFQPWLEPLIDQAC</sequence>
<dbReference type="EMBL" id="WVIE01000001">
    <property type="protein sequence ID" value="NDJ15728.1"/>
    <property type="molecule type" value="Genomic_DNA"/>
</dbReference>
<feature type="compositionally biased region" description="Polar residues" evidence="1">
    <location>
        <begin position="1"/>
        <end position="12"/>
    </location>
</feature>
<organism evidence="2 3">
    <name type="scientific">Myxacorys almedinensis A</name>
    <dbReference type="NCBI Taxonomy" id="2690445"/>
    <lineage>
        <taxon>Bacteria</taxon>
        <taxon>Bacillati</taxon>
        <taxon>Cyanobacteriota</taxon>
        <taxon>Cyanophyceae</taxon>
        <taxon>Leptolyngbyales</taxon>
        <taxon>Leptolyngbyaceae</taxon>
        <taxon>Myxacorys</taxon>
        <taxon>Myxacorys almedinensis</taxon>
    </lineage>
</organism>
<evidence type="ECO:0000313" key="2">
    <source>
        <dbReference type="EMBL" id="NDJ15728.1"/>
    </source>
</evidence>
<name>A0A8J7Z082_9CYAN</name>
<dbReference type="Proteomes" id="UP000646053">
    <property type="component" value="Unassembled WGS sequence"/>
</dbReference>
<proteinExistence type="predicted"/>
<comment type="caution">
    <text evidence="2">The sequence shown here is derived from an EMBL/GenBank/DDBJ whole genome shotgun (WGS) entry which is preliminary data.</text>
</comment>
<feature type="region of interest" description="Disordered" evidence="1">
    <location>
        <begin position="1"/>
        <end position="40"/>
    </location>
</feature>
<evidence type="ECO:0000256" key="1">
    <source>
        <dbReference type="SAM" id="MobiDB-lite"/>
    </source>
</evidence>
<keyword evidence="3" id="KW-1185">Reference proteome</keyword>
<accession>A0A8J7Z082</accession>
<protein>
    <submittedName>
        <fullName evidence="2">Uncharacterized protein</fullName>
    </submittedName>
</protein>
<reference evidence="2" key="1">
    <citation type="submission" date="2019-12" db="EMBL/GenBank/DDBJ databases">
        <title>High-Quality draft genome sequences of three cyanobacteria isolated from the limestone walls of the Old Cathedral of Coimbra.</title>
        <authorList>
            <person name="Tiago I."/>
            <person name="Soares F."/>
            <person name="Portugal A."/>
        </authorList>
    </citation>
    <scope>NUCLEOTIDE SEQUENCE</scope>
    <source>
        <strain evidence="2">A</strain>
    </source>
</reference>
<gene>
    <name evidence="2" type="ORF">GS601_00225</name>
</gene>
<evidence type="ECO:0000313" key="3">
    <source>
        <dbReference type="Proteomes" id="UP000646053"/>
    </source>
</evidence>
<dbReference type="AlphaFoldDB" id="A0A8J7Z082"/>
<dbReference type="RefSeq" id="WP_162421142.1">
    <property type="nucleotide sequence ID" value="NZ_WVIE01000001.1"/>
</dbReference>